<evidence type="ECO:0000256" key="7">
    <source>
        <dbReference type="HAMAP-Rule" id="MF_01337"/>
    </source>
</evidence>
<dbReference type="InterPro" id="IPR057268">
    <property type="entry name" value="Ribosomal_L18"/>
</dbReference>
<dbReference type="FunFam" id="3.30.420.100:FF:000001">
    <property type="entry name" value="50S ribosomal protein L18"/>
    <property type="match status" value="1"/>
</dbReference>
<keyword evidence="4 7" id="KW-0689">Ribosomal protein</keyword>
<protein>
    <recommendedName>
        <fullName evidence="6 7">Large ribosomal subunit protein uL18</fullName>
    </recommendedName>
</protein>
<dbReference type="CDD" id="cd00432">
    <property type="entry name" value="Ribosomal_L18_L5e"/>
    <property type="match status" value="1"/>
</dbReference>
<dbReference type="GO" id="GO:0022625">
    <property type="term" value="C:cytosolic large ribosomal subunit"/>
    <property type="evidence" value="ECO:0007669"/>
    <property type="project" value="TreeGrafter"/>
</dbReference>
<evidence type="ECO:0000256" key="4">
    <source>
        <dbReference type="ARBA" id="ARBA00022980"/>
    </source>
</evidence>
<comment type="function">
    <text evidence="7">This is one of the proteins that bind and probably mediate the attachment of the 5S RNA into the large ribosomal subunit, where it forms part of the central protuberance.</text>
</comment>
<dbReference type="GO" id="GO:0003735">
    <property type="term" value="F:structural constituent of ribosome"/>
    <property type="evidence" value="ECO:0007669"/>
    <property type="project" value="InterPro"/>
</dbReference>
<proteinExistence type="inferred from homology"/>
<keyword evidence="5 7" id="KW-0687">Ribonucleoprotein</keyword>
<dbReference type="AlphaFoldDB" id="A0A2H0UYC6"/>
<dbReference type="InterPro" id="IPR005484">
    <property type="entry name" value="Ribosomal_uL18_bac/plant/anim"/>
</dbReference>
<sequence>MLKKQEQRIKRHKRIRAKVKGASSVPRLCVFRSNQHIYAQLINDQKGIILESSGDFALKIDGKVKKAFEVGQAIAQKALSKKIDKVVFDRGGYKYHGRVKAVADGARAAGLKF</sequence>
<dbReference type="EMBL" id="PFAV01000003">
    <property type="protein sequence ID" value="PIR91834.1"/>
    <property type="molecule type" value="Genomic_DNA"/>
</dbReference>
<evidence type="ECO:0000256" key="6">
    <source>
        <dbReference type="ARBA" id="ARBA00035197"/>
    </source>
</evidence>
<dbReference type="Gene3D" id="3.30.420.100">
    <property type="match status" value="1"/>
</dbReference>
<dbReference type="Pfam" id="PF00861">
    <property type="entry name" value="Ribosomal_L18p"/>
    <property type="match status" value="1"/>
</dbReference>
<dbReference type="NCBIfam" id="TIGR00060">
    <property type="entry name" value="L18_bact"/>
    <property type="match status" value="1"/>
</dbReference>
<evidence type="ECO:0000256" key="3">
    <source>
        <dbReference type="ARBA" id="ARBA00022884"/>
    </source>
</evidence>
<evidence type="ECO:0000313" key="8">
    <source>
        <dbReference type="EMBL" id="PIR91834.1"/>
    </source>
</evidence>
<keyword evidence="3 7" id="KW-0694">RNA-binding</keyword>
<dbReference type="SUPFAM" id="SSF53137">
    <property type="entry name" value="Translational machinery components"/>
    <property type="match status" value="1"/>
</dbReference>
<comment type="caution">
    <text evidence="8">The sequence shown here is derived from an EMBL/GenBank/DDBJ whole genome shotgun (WGS) entry which is preliminary data.</text>
</comment>
<evidence type="ECO:0000256" key="1">
    <source>
        <dbReference type="ARBA" id="ARBA00007116"/>
    </source>
</evidence>
<organism evidence="8 9">
    <name type="scientific">bacterium (Candidatus Gribaldobacteria) CG10_big_fil_rev_8_21_14_0_10_41_12</name>
    <dbReference type="NCBI Taxonomy" id="2014277"/>
    <lineage>
        <taxon>Bacteria</taxon>
        <taxon>Candidatus Gribaldobacteria</taxon>
    </lineage>
</organism>
<dbReference type="GO" id="GO:0008097">
    <property type="term" value="F:5S rRNA binding"/>
    <property type="evidence" value="ECO:0007669"/>
    <property type="project" value="TreeGrafter"/>
</dbReference>
<evidence type="ECO:0000313" key="9">
    <source>
        <dbReference type="Proteomes" id="UP000228906"/>
    </source>
</evidence>
<dbReference type="Proteomes" id="UP000228906">
    <property type="component" value="Unassembled WGS sequence"/>
</dbReference>
<comment type="subunit">
    <text evidence="7">Part of the 50S ribosomal subunit; part of the 5S rRNA/L5/L18/L25 subcomplex. Contacts the 5S and 23S rRNAs.</text>
</comment>
<accession>A0A2H0UYC6</accession>
<dbReference type="PANTHER" id="PTHR12899:SF3">
    <property type="entry name" value="LARGE RIBOSOMAL SUBUNIT PROTEIN UL18M"/>
    <property type="match status" value="1"/>
</dbReference>
<dbReference type="PANTHER" id="PTHR12899">
    <property type="entry name" value="39S RIBOSOMAL PROTEIN L18, MITOCHONDRIAL"/>
    <property type="match status" value="1"/>
</dbReference>
<keyword evidence="2 7" id="KW-0699">rRNA-binding</keyword>
<reference evidence="9" key="1">
    <citation type="submission" date="2017-09" db="EMBL/GenBank/DDBJ databases">
        <title>Depth-based differentiation of microbial function through sediment-hosted aquifers and enrichment of novel symbionts in the deep terrestrial subsurface.</title>
        <authorList>
            <person name="Probst A.J."/>
            <person name="Ladd B."/>
            <person name="Jarett J.K."/>
            <person name="Geller-Mcgrath D.E."/>
            <person name="Sieber C.M.K."/>
            <person name="Emerson J.B."/>
            <person name="Anantharaman K."/>
            <person name="Thomas B.C."/>
            <person name="Malmstrom R."/>
            <person name="Stieglmeier M."/>
            <person name="Klingl A."/>
            <person name="Woyke T."/>
            <person name="Ryan C.M."/>
            <person name="Banfield J.F."/>
        </authorList>
    </citation>
    <scope>NUCLEOTIDE SEQUENCE [LARGE SCALE GENOMIC DNA]</scope>
</reference>
<dbReference type="HAMAP" id="MF_01337_B">
    <property type="entry name" value="Ribosomal_uL18_B"/>
    <property type="match status" value="1"/>
</dbReference>
<comment type="similarity">
    <text evidence="1 7">Belongs to the universal ribosomal protein uL18 family.</text>
</comment>
<dbReference type="GO" id="GO:0006412">
    <property type="term" value="P:translation"/>
    <property type="evidence" value="ECO:0007669"/>
    <property type="project" value="UniProtKB-UniRule"/>
</dbReference>
<evidence type="ECO:0000256" key="2">
    <source>
        <dbReference type="ARBA" id="ARBA00022730"/>
    </source>
</evidence>
<gene>
    <name evidence="7" type="primary">rplR</name>
    <name evidence="8" type="ORF">COU03_00230</name>
</gene>
<evidence type="ECO:0000256" key="5">
    <source>
        <dbReference type="ARBA" id="ARBA00023274"/>
    </source>
</evidence>
<name>A0A2H0UYC6_9BACT</name>
<dbReference type="InterPro" id="IPR004389">
    <property type="entry name" value="Ribosomal_uL18_bac-type"/>
</dbReference>